<dbReference type="KEGG" id="ses:SARI_03124"/>
<evidence type="ECO:0000313" key="1">
    <source>
        <dbReference type="EMBL" id="ABX22964.1"/>
    </source>
</evidence>
<sequence length="60" mass="6810">MLQIILKNGFNQLSSIRPKTSLCMSLRNIIMVNFLDVKCIASMNNKTNISIQFTIGYTDI</sequence>
<dbReference type="STRING" id="41514.SARI_03124"/>
<proteinExistence type="predicted"/>
<name>A9MS62_SALAR</name>
<gene>
    <name evidence="1" type="ordered locus">SARI_03124</name>
</gene>
<reference evidence="1 2" key="1">
    <citation type="submission" date="2007-11" db="EMBL/GenBank/DDBJ databases">
        <authorList>
            <consortium name="The Salmonella enterica serovar Arizonae Genome Sequencing Project"/>
            <person name="McClelland M."/>
            <person name="Sanderson E.K."/>
            <person name="Porwollik S."/>
            <person name="Spieth J."/>
            <person name="Clifton W.S."/>
            <person name="Fulton R."/>
            <person name="Chunyan W."/>
            <person name="Wollam A."/>
            <person name="Shah N."/>
            <person name="Pepin K."/>
            <person name="Bhonagiri V."/>
            <person name="Nash W."/>
            <person name="Johnson M."/>
            <person name="Thiruvilangam P."/>
            <person name="Wilson R."/>
        </authorList>
    </citation>
    <scope>NUCLEOTIDE SEQUENCE [LARGE SCALE GENOMIC DNA]</scope>
    <source>
        <strain evidence="2">ATCC BAA-731 / CDC346-86 / RSK2980</strain>
    </source>
</reference>
<keyword evidence="2" id="KW-1185">Reference proteome</keyword>
<dbReference type="Proteomes" id="UP000002084">
    <property type="component" value="Chromosome"/>
</dbReference>
<protein>
    <submittedName>
        <fullName evidence="1">Uncharacterized protein</fullName>
    </submittedName>
</protein>
<dbReference type="EMBL" id="CP000880">
    <property type="protein sequence ID" value="ABX22964.1"/>
    <property type="molecule type" value="Genomic_DNA"/>
</dbReference>
<evidence type="ECO:0000313" key="2">
    <source>
        <dbReference type="Proteomes" id="UP000002084"/>
    </source>
</evidence>
<organism evidence="1 2">
    <name type="scientific">Salmonella arizonae (strain ATCC BAA-731 / CDC346-86 / RSK2980)</name>
    <dbReference type="NCBI Taxonomy" id="41514"/>
    <lineage>
        <taxon>Bacteria</taxon>
        <taxon>Pseudomonadati</taxon>
        <taxon>Pseudomonadota</taxon>
        <taxon>Gammaproteobacteria</taxon>
        <taxon>Enterobacterales</taxon>
        <taxon>Enterobacteriaceae</taxon>
        <taxon>Salmonella</taxon>
    </lineage>
</organism>
<accession>A9MS62</accession>
<dbReference type="AlphaFoldDB" id="A9MS62"/>
<dbReference type="HOGENOM" id="CLU_2939033_0_0_6"/>